<keyword evidence="3" id="KW-1185">Reference proteome</keyword>
<evidence type="ECO:0000256" key="1">
    <source>
        <dbReference type="SAM" id="Phobius"/>
    </source>
</evidence>
<keyword evidence="1" id="KW-0812">Transmembrane</keyword>
<gene>
    <name evidence="2" type="ORF">POCTA_138.1.T1810003</name>
</gene>
<evidence type="ECO:0000313" key="3">
    <source>
        <dbReference type="Proteomes" id="UP000683925"/>
    </source>
</evidence>
<dbReference type="GO" id="GO:0016226">
    <property type="term" value="P:iron-sulfur cluster assembly"/>
    <property type="evidence" value="ECO:0007669"/>
    <property type="project" value="TreeGrafter"/>
</dbReference>
<dbReference type="EMBL" id="CAJJDP010000185">
    <property type="protein sequence ID" value="CAD8214524.1"/>
    <property type="molecule type" value="Genomic_DNA"/>
</dbReference>
<evidence type="ECO:0000313" key="2">
    <source>
        <dbReference type="EMBL" id="CAD8214524.1"/>
    </source>
</evidence>
<dbReference type="AlphaFoldDB" id="A0A8S1YRP6"/>
<organism evidence="2 3">
    <name type="scientific">Paramecium octaurelia</name>
    <dbReference type="NCBI Taxonomy" id="43137"/>
    <lineage>
        <taxon>Eukaryota</taxon>
        <taxon>Sar</taxon>
        <taxon>Alveolata</taxon>
        <taxon>Ciliophora</taxon>
        <taxon>Intramacronucleata</taxon>
        <taxon>Oligohymenophorea</taxon>
        <taxon>Peniculida</taxon>
        <taxon>Parameciidae</taxon>
        <taxon>Paramecium</taxon>
    </lineage>
</organism>
<keyword evidence="1" id="KW-0472">Membrane</keyword>
<comment type="caution">
    <text evidence="2">The sequence shown here is derived from an EMBL/GenBank/DDBJ whole genome shotgun (WGS) entry which is preliminary data.</text>
</comment>
<dbReference type="PANTHER" id="PTHR19920">
    <property type="entry name" value="WD40 PROTEIN CIAO1"/>
    <property type="match status" value="1"/>
</dbReference>
<dbReference type="OrthoDB" id="71437at2759"/>
<dbReference type="PANTHER" id="PTHR19920:SF0">
    <property type="entry name" value="CYTOSOLIC IRON-SULFUR PROTEIN ASSEMBLY PROTEIN CIAO1-RELATED"/>
    <property type="match status" value="1"/>
</dbReference>
<reference evidence="2" key="1">
    <citation type="submission" date="2021-01" db="EMBL/GenBank/DDBJ databases">
        <authorList>
            <consortium name="Genoscope - CEA"/>
            <person name="William W."/>
        </authorList>
    </citation>
    <scope>NUCLEOTIDE SEQUENCE</scope>
</reference>
<dbReference type="GO" id="GO:0097361">
    <property type="term" value="C:cytosolic [4Fe-4S] assembly targeting complex"/>
    <property type="evidence" value="ECO:0007669"/>
    <property type="project" value="TreeGrafter"/>
</dbReference>
<protein>
    <submittedName>
        <fullName evidence="2">Uncharacterized protein</fullName>
    </submittedName>
</protein>
<feature type="transmembrane region" description="Helical" evidence="1">
    <location>
        <begin position="57"/>
        <end position="81"/>
    </location>
</feature>
<keyword evidence="1" id="KW-1133">Transmembrane helix</keyword>
<dbReference type="Proteomes" id="UP000683925">
    <property type="component" value="Unassembled WGS sequence"/>
</dbReference>
<name>A0A8S1YRP6_PAROT</name>
<sequence>MTNPQIKIKRKDCSILLTGCNSKIKVFDFNQGMTKESQILSQFQSNIFTLDSWINQISLYLGVMMVLLLYGNTIQIINGFANKYQMDMVVLSIVQYQIIMKIQLYQGVEMPFWMKNNEWMRQQTITDHHKEIDDRIFSCGSDNFFQYWKNKDKINNGFVIQKITVEQFGHWVCFFDNNMFTFSQFEKESLSIFEINSINQQFTKTSDINVNCGSDNFFYFLNNLSIHNISEKVQLIRKQLNGQFVTEQSIHNDEYQIYVRMSDDGGYLITWDYK</sequence>
<proteinExistence type="predicted"/>
<accession>A0A8S1YRP6</accession>